<proteinExistence type="predicted"/>
<dbReference type="EMBL" id="GGEC01072107">
    <property type="protein sequence ID" value="MBX52591.1"/>
    <property type="molecule type" value="Transcribed_RNA"/>
</dbReference>
<accession>A0A2P2PD72</accession>
<sequence length="36" mass="4229">MRSELPFRMQQRLKRVLGNGYLSWQGIATVFVKSCK</sequence>
<organism evidence="1">
    <name type="scientific">Rhizophora mucronata</name>
    <name type="common">Asiatic mangrove</name>
    <dbReference type="NCBI Taxonomy" id="61149"/>
    <lineage>
        <taxon>Eukaryota</taxon>
        <taxon>Viridiplantae</taxon>
        <taxon>Streptophyta</taxon>
        <taxon>Embryophyta</taxon>
        <taxon>Tracheophyta</taxon>
        <taxon>Spermatophyta</taxon>
        <taxon>Magnoliopsida</taxon>
        <taxon>eudicotyledons</taxon>
        <taxon>Gunneridae</taxon>
        <taxon>Pentapetalae</taxon>
        <taxon>rosids</taxon>
        <taxon>fabids</taxon>
        <taxon>Malpighiales</taxon>
        <taxon>Rhizophoraceae</taxon>
        <taxon>Rhizophora</taxon>
    </lineage>
</organism>
<evidence type="ECO:0000313" key="1">
    <source>
        <dbReference type="EMBL" id="MBX52591.1"/>
    </source>
</evidence>
<dbReference type="AlphaFoldDB" id="A0A2P2PD72"/>
<reference evidence="1" key="1">
    <citation type="submission" date="2018-02" db="EMBL/GenBank/DDBJ databases">
        <title>Rhizophora mucronata_Transcriptome.</title>
        <authorList>
            <person name="Meera S.P."/>
            <person name="Sreeshan A."/>
            <person name="Augustine A."/>
        </authorList>
    </citation>
    <scope>NUCLEOTIDE SEQUENCE</scope>
    <source>
        <tissue evidence="1">Leaf</tissue>
    </source>
</reference>
<name>A0A2P2PD72_RHIMU</name>
<protein>
    <submittedName>
        <fullName evidence="1">Uncharacterized protein</fullName>
    </submittedName>
</protein>